<dbReference type="KEGG" id="manq:L1994_11840"/>
<dbReference type="Pfam" id="PF21088">
    <property type="entry name" value="MS_channel_1st"/>
    <property type="match status" value="1"/>
</dbReference>
<dbReference type="InterPro" id="IPR045275">
    <property type="entry name" value="MscS_archaea/bacteria_type"/>
</dbReference>
<feature type="transmembrane region" description="Helical" evidence="7">
    <location>
        <begin position="51"/>
        <end position="69"/>
    </location>
</feature>
<evidence type="ECO:0000256" key="1">
    <source>
        <dbReference type="ARBA" id="ARBA00004651"/>
    </source>
</evidence>
<accession>A0AAF0FNP4</accession>
<feature type="transmembrane region" description="Helical" evidence="7">
    <location>
        <begin position="127"/>
        <end position="145"/>
    </location>
</feature>
<dbReference type="PANTHER" id="PTHR30221">
    <property type="entry name" value="SMALL-CONDUCTANCE MECHANOSENSITIVE CHANNEL"/>
    <property type="match status" value="1"/>
</dbReference>
<evidence type="ECO:0000256" key="3">
    <source>
        <dbReference type="ARBA" id="ARBA00022475"/>
    </source>
</evidence>
<dbReference type="SUPFAM" id="SSF50182">
    <property type="entry name" value="Sm-like ribonucleoproteins"/>
    <property type="match status" value="1"/>
</dbReference>
<evidence type="ECO:0000256" key="4">
    <source>
        <dbReference type="ARBA" id="ARBA00022692"/>
    </source>
</evidence>
<evidence type="ECO:0000256" key="5">
    <source>
        <dbReference type="ARBA" id="ARBA00022989"/>
    </source>
</evidence>
<evidence type="ECO:0000313" key="12">
    <source>
        <dbReference type="Proteomes" id="UP001218895"/>
    </source>
</evidence>
<evidence type="ECO:0000259" key="8">
    <source>
        <dbReference type="Pfam" id="PF00924"/>
    </source>
</evidence>
<dbReference type="InterPro" id="IPR011066">
    <property type="entry name" value="MscS_channel_C_sf"/>
</dbReference>
<dbReference type="GO" id="GO:0008381">
    <property type="term" value="F:mechanosensitive monoatomic ion channel activity"/>
    <property type="evidence" value="ECO:0007669"/>
    <property type="project" value="InterPro"/>
</dbReference>
<proteinExistence type="inferred from homology"/>
<dbReference type="Gene3D" id="3.30.70.100">
    <property type="match status" value="1"/>
</dbReference>
<evidence type="ECO:0000259" key="9">
    <source>
        <dbReference type="Pfam" id="PF21082"/>
    </source>
</evidence>
<reference evidence="11" key="1">
    <citation type="submission" date="2022-01" db="EMBL/GenBank/DDBJ databases">
        <title>Complete genome of Methanomicrobium antiquum DSM 21220.</title>
        <authorList>
            <person name="Chen S.-C."/>
            <person name="You Y.-T."/>
            <person name="Zhou Y.-Z."/>
            <person name="Lai M.-C."/>
        </authorList>
    </citation>
    <scope>NUCLEOTIDE SEQUENCE</scope>
    <source>
        <strain evidence="11">DSM 21220</strain>
    </source>
</reference>
<feature type="domain" description="Mechanosensitive ion channel transmembrane helices 2/3" evidence="10">
    <location>
        <begin position="129"/>
        <end position="168"/>
    </location>
</feature>
<evidence type="ECO:0000313" key="11">
    <source>
        <dbReference type="EMBL" id="WFN36810.1"/>
    </source>
</evidence>
<keyword evidence="12" id="KW-1185">Reference proteome</keyword>
<dbReference type="InterPro" id="IPR006685">
    <property type="entry name" value="MscS_channel_2nd"/>
</dbReference>
<dbReference type="Proteomes" id="UP001218895">
    <property type="component" value="Chromosome"/>
</dbReference>
<feature type="transmembrane region" description="Helical" evidence="7">
    <location>
        <begin position="81"/>
        <end position="106"/>
    </location>
</feature>
<feature type="domain" description="Mechanosensitive ion channel MscS" evidence="8">
    <location>
        <begin position="169"/>
        <end position="235"/>
    </location>
</feature>
<name>A0AAF0FNP4_9EURY</name>
<keyword evidence="3" id="KW-1003">Cell membrane</keyword>
<dbReference type="GO" id="GO:0005886">
    <property type="term" value="C:plasma membrane"/>
    <property type="evidence" value="ECO:0007669"/>
    <property type="project" value="UniProtKB-SubCell"/>
</dbReference>
<dbReference type="InterPro" id="IPR049278">
    <property type="entry name" value="MS_channel_C"/>
</dbReference>
<gene>
    <name evidence="11" type="ORF">L1994_11840</name>
</gene>
<keyword evidence="5 7" id="KW-1133">Transmembrane helix</keyword>
<keyword evidence="4 7" id="KW-0812">Transmembrane</keyword>
<dbReference type="RefSeq" id="WP_278099646.1">
    <property type="nucleotide sequence ID" value="NZ_CP091092.1"/>
</dbReference>
<dbReference type="InterPro" id="IPR011014">
    <property type="entry name" value="MscS_channel_TM-2"/>
</dbReference>
<dbReference type="InterPro" id="IPR010920">
    <property type="entry name" value="LSM_dom_sf"/>
</dbReference>
<comment type="similarity">
    <text evidence="2">Belongs to the MscS (TC 1.A.23) family.</text>
</comment>
<comment type="subcellular location">
    <subcellularLocation>
        <location evidence="1">Cell membrane</location>
        <topology evidence="1">Multi-pass membrane protein</topology>
    </subcellularLocation>
</comment>
<dbReference type="AlphaFoldDB" id="A0AAF0FNP4"/>
<dbReference type="Gene3D" id="2.30.30.60">
    <property type="match status" value="1"/>
</dbReference>
<dbReference type="Pfam" id="PF00924">
    <property type="entry name" value="MS_channel_2nd"/>
    <property type="match status" value="1"/>
</dbReference>
<protein>
    <submittedName>
        <fullName evidence="11">Mechanosensitive ion channel family protein</fullName>
    </submittedName>
</protein>
<dbReference type="SUPFAM" id="SSF82689">
    <property type="entry name" value="Mechanosensitive channel protein MscS (YggB), C-terminal domain"/>
    <property type="match status" value="1"/>
</dbReference>
<dbReference type="Gene3D" id="1.10.287.1260">
    <property type="match status" value="1"/>
</dbReference>
<dbReference type="GeneID" id="79951103"/>
<dbReference type="InterPro" id="IPR023408">
    <property type="entry name" value="MscS_beta-dom_sf"/>
</dbReference>
<evidence type="ECO:0000259" key="10">
    <source>
        <dbReference type="Pfam" id="PF21088"/>
    </source>
</evidence>
<evidence type="ECO:0000256" key="7">
    <source>
        <dbReference type="SAM" id="Phobius"/>
    </source>
</evidence>
<sequence>MTDLISAVAVIILGLIIAYAVYRIFSWLEIKADKTESKIDDILVLSLKKPVIIAILLGVLFISLSYVTIPSKYEWILEGKYLNTILIILATWVFSTFAQSFISLYGRWISEQTDSTMDDKIIDILEISTKYVIWFIAFLLILSYLEIDITPLLAAGGVAGIAVALAAQDLISNFFGGALIIIDKPFKIGDRISIDGNLGDVVAVGPRSTRIQTLDYQLLTIPNSKISNTIITNYAMPDVKLKVRIPVSVAYGTDIKKVKEMLYEIANKAAKDYEYILPEPKPSIYFLEFGDSSLNFMMIMWAGRFNVSWEIKDVINTEIDKRFAEEGIEIPFPQMDVHMRK</sequence>
<evidence type="ECO:0000256" key="2">
    <source>
        <dbReference type="ARBA" id="ARBA00008017"/>
    </source>
</evidence>
<dbReference type="PANTHER" id="PTHR30221:SF1">
    <property type="entry name" value="SMALL-CONDUCTANCE MECHANOSENSITIVE CHANNEL"/>
    <property type="match status" value="1"/>
</dbReference>
<feature type="transmembrane region" description="Helical" evidence="7">
    <location>
        <begin position="6"/>
        <end position="30"/>
    </location>
</feature>
<dbReference type="SUPFAM" id="SSF82861">
    <property type="entry name" value="Mechanosensitive channel protein MscS (YggB), transmembrane region"/>
    <property type="match status" value="1"/>
</dbReference>
<dbReference type="InterPro" id="IPR049142">
    <property type="entry name" value="MS_channel_1st"/>
</dbReference>
<dbReference type="Pfam" id="PF21082">
    <property type="entry name" value="MS_channel_3rd"/>
    <property type="match status" value="1"/>
</dbReference>
<organism evidence="11 12">
    <name type="scientific">Methanomicrobium antiquum</name>
    <dbReference type="NCBI Taxonomy" id="487686"/>
    <lineage>
        <taxon>Archaea</taxon>
        <taxon>Methanobacteriati</taxon>
        <taxon>Methanobacteriota</taxon>
        <taxon>Stenosarchaea group</taxon>
        <taxon>Methanomicrobia</taxon>
        <taxon>Methanomicrobiales</taxon>
        <taxon>Methanomicrobiaceae</taxon>
        <taxon>Methanomicrobium</taxon>
    </lineage>
</organism>
<dbReference type="EMBL" id="CP091092">
    <property type="protein sequence ID" value="WFN36810.1"/>
    <property type="molecule type" value="Genomic_DNA"/>
</dbReference>
<evidence type="ECO:0000256" key="6">
    <source>
        <dbReference type="ARBA" id="ARBA00023136"/>
    </source>
</evidence>
<keyword evidence="6 7" id="KW-0472">Membrane</keyword>
<feature type="transmembrane region" description="Helical" evidence="7">
    <location>
        <begin position="157"/>
        <end position="182"/>
    </location>
</feature>
<feature type="domain" description="Mechanosensitive ion channel MscS C-terminal" evidence="9">
    <location>
        <begin position="243"/>
        <end position="330"/>
    </location>
</feature>